<evidence type="ECO:0000259" key="6">
    <source>
        <dbReference type="PROSITE" id="PS50811"/>
    </source>
</evidence>
<keyword evidence="4" id="KW-0804">Transcription</keyword>
<proteinExistence type="predicted"/>
<dbReference type="SUPFAM" id="SSF118290">
    <property type="entry name" value="WRKY DNA-binding domain"/>
    <property type="match status" value="1"/>
</dbReference>
<dbReference type="InterPro" id="IPR003657">
    <property type="entry name" value="WRKY_dom"/>
</dbReference>
<comment type="subcellular location">
    <subcellularLocation>
        <location evidence="1">Nucleus</location>
    </subcellularLocation>
</comment>
<dbReference type="GO" id="GO:0003700">
    <property type="term" value="F:DNA-binding transcription factor activity"/>
    <property type="evidence" value="ECO:0007669"/>
    <property type="project" value="InterPro"/>
</dbReference>
<evidence type="ECO:0000256" key="1">
    <source>
        <dbReference type="ARBA" id="ARBA00004123"/>
    </source>
</evidence>
<dbReference type="SMART" id="SM00774">
    <property type="entry name" value="WRKY"/>
    <property type="match status" value="1"/>
</dbReference>
<keyword evidence="8" id="KW-1185">Reference proteome</keyword>
<evidence type="ECO:0000256" key="3">
    <source>
        <dbReference type="ARBA" id="ARBA00023125"/>
    </source>
</evidence>
<dbReference type="GO" id="GO:0005634">
    <property type="term" value="C:nucleus"/>
    <property type="evidence" value="ECO:0007669"/>
    <property type="project" value="UniProtKB-SubCell"/>
</dbReference>
<protein>
    <recommendedName>
        <fullName evidence="6">WRKY domain-containing protein</fullName>
    </recommendedName>
</protein>
<evidence type="ECO:0000256" key="4">
    <source>
        <dbReference type="ARBA" id="ARBA00023163"/>
    </source>
</evidence>
<comment type="caution">
    <text evidence="7">The sequence shown here is derived from an EMBL/GenBank/DDBJ whole genome shotgun (WGS) entry which is preliminary data.</text>
</comment>
<dbReference type="Pfam" id="PF03106">
    <property type="entry name" value="WRKY"/>
    <property type="match status" value="1"/>
</dbReference>
<name>A0AAP0D7X6_9ASTR</name>
<gene>
    <name evidence="7" type="ORF">SSX86_010407</name>
</gene>
<keyword evidence="2" id="KW-0805">Transcription regulation</keyword>
<dbReference type="GO" id="GO:0043565">
    <property type="term" value="F:sequence-specific DNA binding"/>
    <property type="evidence" value="ECO:0007669"/>
    <property type="project" value="InterPro"/>
</dbReference>
<dbReference type="InterPro" id="IPR036576">
    <property type="entry name" value="WRKY_dom_sf"/>
</dbReference>
<evidence type="ECO:0000256" key="5">
    <source>
        <dbReference type="ARBA" id="ARBA00023242"/>
    </source>
</evidence>
<organism evidence="7 8">
    <name type="scientific">Deinandra increscens subsp. villosa</name>
    <dbReference type="NCBI Taxonomy" id="3103831"/>
    <lineage>
        <taxon>Eukaryota</taxon>
        <taxon>Viridiplantae</taxon>
        <taxon>Streptophyta</taxon>
        <taxon>Embryophyta</taxon>
        <taxon>Tracheophyta</taxon>
        <taxon>Spermatophyta</taxon>
        <taxon>Magnoliopsida</taxon>
        <taxon>eudicotyledons</taxon>
        <taxon>Gunneridae</taxon>
        <taxon>Pentapetalae</taxon>
        <taxon>asterids</taxon>
        <taxon>campanulids</taxon>
        <taxon>Asterales</taxon>
        <taxon>Asteraceae</taxon>
        <taxon>Asteroideae</taxon>
        <taxon>Heliantheae alliance</taxon>
        <taxon>Madieae</taxon>
        <taxon>Madiinae</taxon>
        <taxon>Deinandra</taxon>
    </lineage>
</organism>
<dbReference type="AlphaFoldDB" id="A0AAP0D7X6"/>
<sequence>MEFSSWPESSAINRIKAIQELTQGQILTDWLQEMIGQPEKVESNLELFDDALAQIIGVFGNTVSVFKSSSNFNNISFNQTHDMTSPNDCDDNMLKDTKYVKAMMPLKVRRGCYKRSKNTMIHTTVTFNLVNDGYAWRKYGQKEIINSEHPRQYYRCTHKYEQGCKATKQVQMIDDEPSKYMITYHRHHTCSNSQTPCHIILDSPSPKENSVLISFDTNPLIKKKQVSGFSPSLTTQKPNNRFPSLIFSSDCYTTWDPFTQSSKVPLEPLSMMSYGLDMSTSGYEIDDMILIDNFGVPFSKLCS</sequence>
<dbReference type="Gene3D" id="2.20.25.80">
    <property type="entry name" value="WRKY domain"/>
    <property type="match status" value="1"/>
</dbReference>
<keyword evidence="5" id="KW-0539">Nucleus</keyword>
<reference evidence="7 8" key="1">
    <citation type="submission" date="2024-04" db="EMBL/GenBank/DDBJ databases">
        <title>The reference genome of an endangered Asteraceae, Deinandra increscens subsp. villosa, native to the Central Coast of California.</title>
        <authorList>
            <person name="Guilliams M."/>
            <person name="Hasenstab-Lehman K."/>
            <person name="Meyer R."/>
            <person name="Mcevoy S."/>
        </authorList>
    </citation>
    <scope>NUCLEOTIDE SEQUENCE [LARGE SCALE GENOMIC DNA]</scope>
    <source>
        <tissue evidence="7">Leaf</tissue>
    </source>
</reference>
<dbReference type="Proteomes" id="UP001408789">
    <property type="component" value="Unassembled WGS sequence"/>
</dbReference>
<evidence type="ECO:0000313" key="8">
    <source>
        <dbReference type="Proteomes" id="UP001408789"/>
    </source>
</evidence>
<evidence type="ECO:0000256" key="2">
    <source>
        <dbReference type="ARBA" id="ARBA00023015"/>
    </source>
</evidence>
<dbReference type="PROSITE" id="PS50811">
    <property type="entry name" value="WRKY"/>
    <property type="match status" value="1"/>
</dbReference>
<evidence type="ECO:0000313" key="7">
    <source>
        <dbReference type="EMBL" id="KAK9070009.1"/>
    </source>
</evidence>
<dbReference type="InterPro" id="IPR044810">
    <property type="entry name" value="WRKY_plant"/>
</dbReference>
<dbReference type="EMBL" id="JBCNJP010000012">
    <property type="protein sequence ID" value="KAK9070009.1"/>
    <property type="molecule type" value="Genomic_DNA"/>
</dbReference>
<feature type="domain" description="WRKY" evidence="6">
    <location>
        <begin position="125"/>
        <end position="188"/>
    </location>
</feature>
<dbReference type="PANTHER" id="PTHR31282">
    <property type="entry name" value="WRKY TRANSCRIPTION FACTOR 21-RELATED"/>
    <property type="match status" value="1"/>
</dbReference>
<accession>A0AAP0D7X6</accession>
<keyword evidence="3" id="KW-0238">DNA-binding</keyword>